<dbReference type="Proteomes" id="UP000029554">
    <property type="component" value="Unassembled WGS sequence"/>
</dbReference>
<protein>
    <recommendedName>
        <fullName evidence="4">Phenol meta deg superfamily protein</fullName>
    </recommendedName>
</protein>
<dbReference type="RefSeq" id="WP_035124072.1">
    <property type="nucleotide sequence ID" value="NZ_JRHH01000001.1"/>
</dbReference>
<reference evidence="2 3" key="1">
    <citation type="submission" date="2014-09" db="EMBL/GenBank/DDBJ databases">
        <title>Whole Genome Shotgun of Flavobacterium aquatile LMG 4008.</title>
        <authorList>
            <person name="Gale A.N."/>
            <person name="Pipes S.E."/>
            <person name="Newman J.D."/>
        </authorList>
    </citation>
    <scope>NUCLEOTIDE SEQUENCE [LARGE SCALE GENOMIC DNA]</scope>
    <source>
        <strain evidence="2 3">LMG 4008</strain>
    </source>
</reference>
<sequence length="323" mass="36673">MKLKFLTIIIALFCLENNYAQHTDVINSNRPGESFSAFAVGKTVVQLESGINYLNEKHTLLDYKANGLGLDFVTRYGFFKEELEALLEINYQNDTYQTDLGSKGRSGVKSATLGAKYLVYDPYKNRKEKVNIYSWKANHKFKWNSLIPAVAVYAGANLNFSDNPFLPDTDNLSVVSPKVMLVTQNQFAGGYVFVTNIFADRISTDYQTMEYVITLTKGFNEQWSGFIENKGIQSDYYADLIFRTGAAYLLSDNLQLDASISKNFKDTPSIFYCGVGVSWRYTGKYEDVVLKAPKDKSSKKKSKKDKEKEKTKKRLDEVELTKP</sequence>
<dbReference type="InterPro" id="IPR025737">
    <property type="entry name" value="FApF"/>
</dbReference>
<dbReference type="EMBL" id="JRHH01000001">
    <property type="protein sequence ID" value="KGD69667.1"/>
    <property type="molecule type" value="Genomic_DNA"/>
</dbReference>
<dbReference type="eggNOG" id="ENOG502Z7YU">
    <property type="taxonomic scope" value="Bacteria"/>
</dbReference>
<keyword evidence="3" id="KW-1185">Reference proteome</keyword>
<feature type="region of interest" description="Disordered" evidence="1">
    <location>
        <begin position="293"/>
        <end position="323"/>
    </location>
</feature>
<evidence type="ECO:0000256" key="1">
    <source>
        <dbReference type="SAM" id="MobiDB-lite"/>
    </source>
</evidence>
<evidence type="ECO:0000313" key="3">
    <source>
        <dbReference type="Proteomes" id="UP000029554"/>
    </source>
</evidence>
<evidence type="ECO:0000313" key="2">
    <source>
        <dbReference type="EMBL" id="KGD69667.1"/>
    </source>
</evidence>
<dbReference type="OrthoDB" id="1421312at2"/>
<comment type="caution">
    <text evidence="2">The sequence shown here is derived from an EMBL/GenBank/DDBJ whole genome shotgun (WGS) entry which is preliminary data.</text>
</comment>
<name>A0A095SYQ0_9FLAO</name>
<feature type="compositionally biased region" description="Basic and acidic residues" evidence="1">
    <location>
        <begin position="304"/>
        <end position="323"/>
    </location>
</feature>
<organism evidence="2 3">
    <name type="scientific">Flavobacterium aquatile LMG 4008 = ATCC 11947</name>
    <dbReference type="NCBI Taxonomy" id="1453498"/>
    <lineage>
        <taxon>Bacteria</taxon>
        <taxon>Pseudomonadati</taxon>
        <taxon>Bacteroidota</taxon>
        <taxon>Flavobacteriia</taxon>
        <taxon>Flavobacteriales</taxon>
        <taxon>Flavobacteriaceae</taxon>
        <taxon>Flavobacterium</taxon>
    </lineage>
</organism>
<dbReference type="AlphaFoldDB" id="A0A095SYQ0"/>
<dbReference type="Pfam" id="PF13557">
    <property type="entry name" value="Phenol_MetA_deg"/>
    <property type="match status" value="1"/>
</dbReference>
<accession>A0A095SYQ0</accession>
<evidence type="ECO:0008006" key="4">
    <source>
        <dbReference type="Google" id="ProtNLM"/>
    </source>
</evidence>
<proteinExistence type="predicted"/>
<gene>
    <name evidence="2" type="ORF">LG45_02610</name>
</gene>
<dbReference type="STRING" id="1453498.LG45_02610"/>